<dbReference type="InterPro" id="IPR029017">
    <property type="entry name" value="Enolase-like_N"/>
</dbReference>
<evidence type="ECO:0000256" key="2">
    <source>
        <dbReference type="ARBA" id="ARBA00022723"/>
    </source>
</evidence>
<dbReference type="SUPFAM" id="SSF54826">
    <property type="entry name" value="Enolase N-terminal domain-like"/>
    <property type="match status" value="1"/>
</dbReference>
<evidence type="ECO:0000256" key="3">
    <source>
        <dbReference type="ARBA" id="ARBA00022842"/>
    </source>
</evidence>
<dbReference type="InterPro" id="IPR013341">
    <property type="entry name" value="Mandelate_racemase_N_dom"/>
</dbReference>
<evidence type="ECO:0000313" key="6">
    <source>
        <dbReference type="EMBL" id="MBX8644342.1"/>
    </source>
</evidence>
<dbReference type="InterPro" id="IPR046945">
    <property type="entry name" value="RHMD-like"/>
</dbReference>
<dbReference type="InterPro" id="IPR029065">
    <property type="entry name" value="Enolase_C-like"/>
</dbReference>
<keyword evidence="2" id="KW-0479">Metal-binding</keyword>
<dbReference type="PANTHER" id="PTHR13794">
    <property type="entry name" value="ENOLASE SUPERFAMILY, MANDELATE RACEMASE"/>
    <property type="match status" value="1"/>
</dbReference>
<organism evidence="5 7">
    <name type="scientific">Candidatus Sysuiplasma superficiale</name>
    <dbReference type="NCBI Taxonomy" id="2823368"/>
    <lineage>
        <taxon>Archaea</taxon>
        <taxon>Methanobacteriati</taxon>
        <taxon>Thermoplasmatota</taxon>
        <taxon>Thermoplasmata</taxon>
        <taxon>Candidatus Sysuiplasmatales</taxon>
        <taxon>Candidatus Sysuiplasmataceae</taxon>
        <taxon>Candidatus Sysuiplasma</taxon>
    </lineage>
</organism>
<dbReference type="EMBL" id="JAHEAC010000055">
    <property type="protein sequence ID" value="MBX8644342.1"/>
    <property type="molecule type" value="Genomic_DNA"/>
</dbReference>
<name>A0A8J8CBY4_9ARCH</name>
<evidence type="ECO:0000256" key="1">
    <source>
        <dbReference type="ARBA" id="ARBA00001946"/>
    </source>
</evidence>
<evidence type="ECO:0000259" key="4">
    <source>
        <dbReference type="SMART" id="SM00922"/>
    </source>
</evidence>
<dbReference type="Pfam" id="PF13378">
    <property type="entry name" value="MR_MLE_C"/>
    <property type="match status" value="1"/>
</dbReference>
<dbReference type="CDD" id="cd03316">
    <property type="entry name" value="MR_like"/>
    <property type="match status" value="1"/>
</dbReference>
<protein>
    <submittedName>
        <fullName evidence="5">Mandelate racemase/muconate lactonizing enzyme family protein</fullName>
    </submittedName>
</protein>
<dbReference type="GO" id="GO:0016052">
    <property type="term" value="P:carbohydrate catabolic process"/>
    <property type="evidence" value="ECO:0007669"/>
    <property type="project" value="TreeGrafter"/>
</dbReference>
<sequence>MKIKDITATCLYSPEINENASDSAQDTVVVEIHTDEDITGIGEVDAPPSVIKSYIDMPSSHDISMSVKKIVVGENPLDIERIWRKLYYRTMMAGRRGIGINVIGAIDMALWDIAGKYYGEPVWRLLGGAQKDFALPYASLPTLQDPTDVQEDLLRRQVSFARSKGFRAIKFEELVNSRERDIESVRLARETAGDSIDLMLDAYYCWPDFRTADIAIRELEKFKPYFVETPLQVDDLDGMSKLAATSKVRIASGELLTTVSEFVDLIDRGKVDIAQPDIGRVGGLSEARRIADYARIRGVQVIPHCWKTGISISASLHFCIATDNCPYFEFLVKELAPSYLRLKLLKKEPEPNDGRIRPPNSPGLGIELNYDVVEECRK</sequence>
<dbReference type="SFLD" id="SFLDG00179">
    <property type="entry name" value="mandelate_racemase"/>
    <property type="match status" value="1"/>
</dbReference>
<comment type="caution">
    <text evidence="5">The sequence shown here is derived from an EMBL/GenBank/DDBJ whole genome shotgun (WGS) entry which is preliminary data.</text>
</comment>
<evidence type="ECO:0000313" key="7">
    <source>
        <dbReference type="Proteomes" id="UP000716004"/>
    </source>
</evidence>
<dbReference type="Pfam" id="PF02746">
    <property type="entry name" value="MR_MLE_N"/>
    <property type="match status" value="1"/>
</dbReference>
<dbReference type="SFLD" id="SFLDS00001">
    <property type="entry name" value="Enolase"/>
    <property type="match status" value="1"/>
</dbReference>
<dbReference type="AlphaFoldDB" id="A0A8J8CBY4"/>
<feature type="domain" description="Mandelate racemase/muconate lactonizing enzyme C-terminal" evidence="4">
    <location>
        <begin position="151"/>
        <end position="249"/>
    </location>
</feature>
<dbReference type="EMBL" id="JAGVSJ010000034">
    <property type="protein sequence ID" value="MBX8632549.1"/>
    <property type="molecule type" value="Genomic_DNA"/>
</dbReference>
<dbReference type="SMART" id="SM00922">
    <property type="entry name" value="MR_MLE"/>
    <property type="match status" value="1"/>
</dbReference>
<dbReference type="Proteomes" id="UP000716004">
    <property type="component" value="Unassembled WGS sequence"/>
</dbReference>
<accession>A0A8J8CBY4</accession>
<reference evidence="5" key="1">
    <citation type="submission" date="2021-04" db="EMBL/GenBank/DDBJ databases">
        <title>Genomic insights into ecological role and evolution of a novel Thermoplasmata order Candidatus Sysuiplasmatales.</title>
        <authorList>
            <person name="Yuan Y."/>
        </authorList>
    </citation>
    <scope>NUCLEOTIDE SEQUENCE</scope>
    <source>
        <strain evidence="6">TUT19-bin139</strain>
        <strain evidence="5">YP2-bin.285</strain>
    </source>
</reference>
<dbReference type="InterPro" id="IPR013342">
    <property type="entry name" value="Mandelate_racemase_C"/>
</dbReference>
<dbReference type="Gene3D" id="3.30.390.10">
    <property type="entry name" value="Enolase-like, N-terminal domain"/>
    <property type="match status" value="1"/>
</dbReference>
<dbReference type="Proteomes" id="UP000750197">
    <property type="component" value="Unassembled WGS sequence"/>
</dbReference>
<dbReference type="PANTHER" id="PTHR13794:SF58">
    <property type="entry name" value="MITOCHONDRIAL ENOLASE SUPERFAMILY MEMBER 1"/>
    <property type="match status" value="1"/>
</dbReference>
<gene>
    <name evidence="5" type="ORF">J9259_08575</name>
    <name evidence="6" type="ORF">KIY12_06455</name>
</gene>
<dbReference type="GO" id="GO:0000287">
    <property type="term" value="F:magnesium ion binding"/>
    <property type="evidence" value="ECO:0007669"/>
    <property type="project" value="TreeGrafter"/>
</dbReference>
<dbReference type="SUPFAM" id="SSF51604">
    <property type="entry name" value="Enolase C-terminal domain-like"/>
    <property type="match status" value="1"/>
</dbReference>
<comment type="cofactor">
    <cofactor evidence="1">
        <name>Mg(2+)</name>
        <dbReference type="ChEBI" id="CHEBI:18420"/>
    </cofactor>
</comment>
<dbReference type="InterPro" id="IPR036849">
    <property type="entry name" value="Enolase-like_C_sf"/>
</dbReference>
<keyword evidence="3" id="KW-0460">Magnesium</keyword>
<dbReference type="GO" id="GO:0016836">
    <property type="term" value="F:hydro-lyase activity"/>
    <property type="evidence" value="ECO:0007669"/>
    <property type="project" value="TreeGrafter"/>
</dbReference>
<evidence type="ECO:0000313" key="5">
    <source>
        <dbReference type="EMBL" id="MBX8632549.1"/>
    </source>
</evidence>
<proteinExistence type="predicted"/>
<dbReference type="Gene3D" id="3.20.20.120">
    <property type="entry name" value="Enolase-like C-terminal domain"/>
    <property type="match status" value="1"/>
</dbReference>